<organism evidence="2 3">
    <name type="scientific">Amycolatopsis carbonis</name>
    <dbReference type="NCBI Taxonomy" id="715471"/>
    <lineage>
        <taxon>Bacteria</taxon>
        <taxon>Bacillati</taxon>
        <taxon>Actinomycetota</taxon>
        <taxon>Actinomycetes</taxon>
        <taxon>Pseudonocardiales</taxon>
        <taxon>Pseudonocardiaceae</taxon>
        <taxon>Amycolatopsis</taxon>
    </lineage>
</organism>
<gene>
    <name evidence="2" type="ORF">QRX50_10180</name>
</gene>
<accession>A0A9Y2IJ71</accession>
<proteinExistence type="predicted"/>
<dbReference type="KEGG" id="acab:QRX50_10180"/>
<sequence>MSTFAPNAGRGLAGTCPRPDGGSRRPRAGTSRRAGAGKGLRAAAPATTTRARGRIVDGGGVLDNNARTGRSGR</sequence>
<protein>
    <submittedName>
        <fullName evidence="2">Uncharacterized protein</fullName>
    </submittedName>
</protein>
<feature type="compositionally biased region" description="Low complexity" evidence="1">
    <location>
        <begin position="39"/>
        <end position="50"/>
    </location>
</feature>
<dbReference type="RefSeq" id="WP_285971707.1">
    <property type="nucleotide sequence ID" value="NZ_CP127294.1"/>
</dbReference>
<keyword evidence="3" id="KW-1185">Reference proteome</keyword>
<evidence type="ECO:0000313" key="3">
    <source>
        <dbReference type="Proteomes" id="UP001236014"/>
    </source>
</evidence>
<evidence type="ECO:0000313" key="2">
    <source>
        <dbReference type="EMBL" id="WIX81097.1"/>
    </source>
</evidence>
<evidence type="ECO:0000256" key="1">
    <source>
        <dbReference type="SAM" id="MobiDB-lite"/>
    </source>
</evidence>
<dbReference type="Proteomes" id="UP001236014">
    <property type="component" value="Chromosome"/>
</dbReference>
<dbReference type="AlphaFoldDB" id="A0A9Y2IJ71"/>
<dbReference type="EMBL" id="CP127294">
    <property type="protein sequence ID" value="WIX81097.1"/>
    <property type="molecule type" value="Genomic_DNA"/>
</dbReference>
<feature type="region of interest" description="Disordered" evidence="1">
    <location>
        <begin position="1"/>
        <end position="73"/>
    </location>
</feature>
<name>A0A9Y2IJ71_9PSEU</name>
<reference evidence="2 3" key="1">
    <citation type="submission" date="2023-06" db="EMBL/GenBank/DDBJ databases">
        <authorList>
            <person name="Oyuntsetseg B."/>
            <person name="Kim S.B."/>
        </authorList>
    </citation>
    <scope>NUCLEOTIDE SEQUENCE [LARGE SCALE GENOMIC DNA]</scope>
    <source>
        <strain evidence="2 3">2-15</strain>
    </source>
</reference>